<dbReference type="SMART" id="SM00336">
    <property type="entry name" value="BBOX"/>
    <property type="match status" value="1"/>
</dbReference>
<dbReference type="InterPro" id="IPR000315">
    <property type="entry name" value="Znf_B-box"/>
</dbReference>
<sequence length="248" mass="27511">MKSCELCKGLARMYCESDNASLCWDCDAKVHSANFLAARHSRSLLCQVCQLPTAWSAAGPKLGQTVSVCDRCIDGYYHRDEMEESESVNNGESWTKDEDSDYEEDEADEEEVDSEDIQVVPWSNMTPPPPASSSTSEDSSNVLTNISLKRMRETNADLHSDDDKCSSCQQKVTSAAVEAVVESCSTRMRKAGKIQRRETDGLTAPECTAVIEFIKRNNGQKMNSNATIAELCRLNEDTRTVHLESSET</sequence>
<accession>A0A2G2WDC7</accession>
<reference evidence="8" key="2">
    <citation type="journal article" date="2017" name="J. Anim. Genet.">
        <title>Multiple reference genome sequences of hot pepper reveal the massive evolution of plant disease resistance genes by retroduplication.</title>
        <authorList>
            <person name="Kim S."/>
            <person name="Park J."/>
            <person name="Yeom S.-I."/>
            <person name="Kim Y.-M."/>
            <person name="Seo E."/>
            <person name="Kim K.-T."/>
            <person name="Kim M.-S."/>
            <person name="Lee J.M."/>
            <person name="Cheong K."/>
            <person name="Shin H.-S."/>
            <person name="Kim S.-B."/>
            <person name="Han K."/>
            <person name="Lee J."/>
            <person name="Park M."/>
            <person name="Lee H.-A."/>
            <person name="Lee H.-Y."/>
            <person name="Lee Y."/>
            <person name="Oh S."/>
            <person name="Lee J.H."/>
            <person name="Choi E."/>
            <person name="Choi E."/>
            <person name="Lee S.E."/>
            <person name="Jeon J."/>
            <person name="Kim H."/>
            <person name="Choi G."/>
            <person name="Song H."/>
            <person name="Lee J."/>
            <person name="Lee S.-C."/>
            <person name="Kwon J.-K."/>
            <person name="Lee H.-Y."/>
            <person name="Koo N."/>
            <person name="Hong Y."/>
            <person name="Kim R.W."/>
            <person name="Kang W.-H."/>
            <person name="Huh J.H."/>
            <person name="Kang B.-C."/>
            <person name="Yang T.-J."/>
            <person name="Lee Y.-H."/>
            <person name="Bennetzen J.L."/>
            <person name="Choi D."/>
        </authorList>
    </citation>
    <scope>NUCLEOTIDE SEQUENCE [LARGE SCALE GENOMIC DNA]</scope>
    <source>
        <strain evidence="8">cv. PBC81</strain>
    </source>
</reference>
<name>A0A2G2WDC7_CAPBA</name>
<dbReference type="Proteomes" id="UP000224567">
    <property type="component" value="Unassembled WGS sequence"/>
</dbReference>
<protein>
    <submittedName>
        <fullName evidence="7">Zinc finger protein</fullName>
    </submittedName>
</protein>
<comment type="caution">
    <text evidence="7">The sequence shown here is derived from an EMBL/GenBank/DDBJ whole genome shotgun (WGS) entry which is preliminary data.</text>
</comment>
<keyword evidence="2 4" id="KW-0863">Zinc-finger</keyword>
<reference evidence="7 8" key="1">
    <citation type="journal article" date="2017" name="Genome Biol.">
        <title>New reference genome sequences of hot pepper reveal the massive evolution of plant disease-resistance genes by retroduplication.</title>
        <authorList>
            <person name="Kim S."/>
            <person name="Park J."/>
            <person name="Yeom S.I."/>
            <person name="Kim Y.M."/>
            <person name="Seo E."/>
            <person name="Kim K.T."/>
            <person name="Kim M.S."/>
            <person name="Lee J.M."/>
            <person name="Cheong K."/>
            <person name="Shin H.S."/>
            <person name="Kim S.B."/>
            <person name="Han K."/>
            <person name="Lee J."/>
            <person name="Park M."/>
            <person name="Lee H.A."/>
            <person name="Lee H.Y."/>
            <person name="Lee Y."/>
            <person name="Oh S."/>
            <person name="Lee J.H."/>
            <person name="Choi E."/>
            <person name="Choi E."/>
            <person name="Lee S.E."/>
            <person name="Jeon J."/>
            <person name="Kim H."/>
            <person name="Choi G."/>
            <person name="Song H."/>
            <person name="Lee J."/>
            <person name="Lee S.C."/>
            <person name="Kwon J.K."/>
            <person name="Lee H.Y."/>
            <person name="Koo N."/>
            <person name="Hong Y."/>
            <person name="Kim R.W."/>
            <person name="Kang W.H."/>
            <person name="Huh J.H."/>
            <person name="Kang B.C."/>
            <person name="Yang T.J."/>
            <person name="Lee Y.H."/>
            <person name="Bennetzen J.L."/>
            <person name="Choi D."/>
        </authorList>
    </citation>
    <scope>NUCLEOTIDE SEQUENCE [LARGE SCALE GENOMIC DNA]</scope>
    <source>
        <strain evidence="8">cv. PBC81</strain>
    </source>
</reference>
<keyword evidence="1" id="KW-0479">Metal-binding</keyword>
<evidence type="ECO:0000256" key="2">
    <source>
        <dbReference type="ARBA" id="ARBA00022771"/>
    </source>
</evidence>
<dbReference type="PANTHER" id="PTHR31717:SF48">
    <property type="entry name" value="ZINC FINGER PROTEIN CONSTANS-LIKE"/>
    <property type="match status" value="1"/>
</dbReference>
<organism evidence="7 8">
    <name type="scientific">Capsicum baccatum</name>
    <name type="common">Peruvian pepper</name>
    <dbReference type="NCBI Taxonomy" id="33114"/>
    <lineage>
        <taxon>Eukaryota</taxon>
        <taxon>Viridiplantae</taxon>
        <taxon>Streptophyta</taxon>
        <taxon>Embryophyta</taxon>
        <taxon>Tracheophyta</taxon>
        <taxon>Spermatophyta</taxon>
        <taxon>Magnoliopsida</taxon>
        <taxon>eudicotyledons</taxon>
        <taxon>Gunneridae</taxon>
        <taxon>Pentapetalae</taxon>
        <taxon>asterids</taxon>
        <taxon>lamiids</taxon>
        <taxon>Solanales</taxon>
        <taxon>Solanaceae</taxon>
        <taxon>Solanoideae</taxon>
        <taxon>Capsiceae</taxon>
        <taxon>Capsicum</taxon>
    </lineage>
</organism>
<feature type="domain" description="B box-type" evidence="6">
    <location>
        <begin position="1"/>
        <end position="45"/>
    </location>
</feature>
<dbReference type="PANTHER" id="PTHR31717">
    <property type="entry name" value="ZINC FINGER PROTEIN CONSTANS-LIKE 10"/>
    <property type="match status" value="1"/>
</dbReference>
<keyword evidence="8" id="KW-1185">Reference proteome</keyword>
<evidence type="ECO:0000259" key="6">
    <source>
        <dbReference type="PROSITE" id="PS50119"/>
    </source>
</evidence>
<dbReference type="EMBL" id="MLFT02000007">
    <property type="protein sequence ID" value="PHT43245.1"/>
    <property type="molecule type" value="Genomic_DNA"/>
</dbReference>
<evidence type="ECO:0000256" key="1">
    <source>
        <dbReference type="ARBA" id="ARBA00022723"/>
    </source>
</evidence>
<dbReference type="AlphaFoldDB" id="A0A2G2WDC7"/>
<feature type="compositionally biased region" description="Acidic residues" evidence="5">
    <location>
        <begin position="98"/>
        <end position="116"/>
    </location>
</feature>
<feature type="region of interest" description="Disordered" evidence="5">
    <location>
        <begin position="83"/>
        <end position="141"/>
    </location>
</feature>
<dbReference type="CDD" id="cd19821">
    <property type="entry name" value="Bbox1_BBX-like"/>
    <property type="match status" value="1"/>
</dbReference>
<dbReference type="InterPro" id="IPR049808">
    <property type="entry name" value="CONSTANS-like_Bbox1"/>
</dbReference>
<dbReference type="Pfam" id="PF00643">
    <property type="entry name" value="zf-B_box"/>
    <property type="match status" value="1"/>
</dbReference>
<proteinExistence type="predicted"/>
<evidence type="ECO:0000256" key="5">
    <source>
        <dbReference type="SAM" id="MobiDB-lite"/>
    </source>
</evidence>
<evidence type="ECO:0000313" key="7">
    <source>
        <dbReference type="EMBL" id="PHT43245.1"/>
    </source>
</evidence>
<evidence type="ECO:0000256" key="3">
    <source>
        <dbReference type="ARBA" id="ARBA00022833"/>
    </source>
</evidence>
<dbReference type="GO" id="GO:0008270">
    <property type="term" value="F:zinc ion binding"/>
    <property type="evidence" value="ECO:0007669"/>
    <property type="project" value="UniProtKB-KW"/>
</dbReference>
<dbReference type="PROSITE" id="PS50119">
    <property type="entry name" value="ZF_BBOX"/>
    <property type="match status" value="1"/>
</dbReference>
<dbReference type="OrthoDB" id="153872at2759"/>
<evidence type="ECO:0000256" key="4">
    <source>
        <dbReference type="PROSITE-ProRule" id="PRU00024"/>
    </source>
</evidence>
<gene>
    <name evidence="7" type="ORF">CQW23_17270</name>
</gene>
<keyword evidence="3" id="KW-0862">Zinc</keyword>
<evidence type="ECO:0000313" key="8">
    <source>
        <dbReference type="Proteomes" id="UP000224567"/>
    </source>
</evidence>